<feature type="compositionally biased region" description="Low complexity" evidence="1">
    <location>
        <begin position="22"/>
        <end position="33"/>
    </location>
</feature>
<keyword evidence="2" id="KW-0732">Signal</keyword>
<gene>
    <name evidence="3" type="ORF">B5807_10954</name>
</gene>
<name>A0A1Y2LMN8_EPING</name>
<dbReference type="EMBL" id="KZ107857">
    <property type="protein sequence ID" value="OSS44447.1"/>
    <property type="molecule type" value="Genomic_DNA"/>
</dbReference>
<feature type="signal peptide" evidence="2">
    <location>
        <begin position="1"/>
        <end position="21"/>
    </location>
</feature>
<keyword evidence="4" id="KW-1185">Reference proteome</keyword>
<dbReference type="InParanoid" id="A0A1Y2LMN8"/>
<feature type="chain" id="PRO_5010991453" evidence="2">
    <location>
        <begin position="22"/>
        <end position="447"/>
    </location>
</feature>
<feature type="compositionally biased region" description="Low complexity" evidence="1">
    <location>
        <begin position="41"/>
        <end position="54"/>
    </location>
</feature>
<evidence type="ECO:0000256" key="2">
    <source>
        <dbReference type="SAM" id="SignalP"/>
    </source>
</evidence>
<reference evidence="3 4" key="1">
    <citation type="journal article" date="2017" name="Genome Announc.">
        <title>Genome sequence of the saprophytic ascomycete Epicoccum nigrum ICMP 19927 strain isolated from New Zealand.</title>
        <authorList>
            <person name="Fokin M."/>
            <person name="Fleetwood D."/>
            <person name="Weir B.S."/>
            <person name="Villas-Boas S.G."/>
        </authorList>
    </citation>
    <scope>NUCLEOTIDE SEQUENCE [LARGE SCALE GENOMIC DNA]</scope>
    <source>
        <strain evidence="3 4">ICMP 19927</strain>
    </source>
</reference>
<evidence type="ECO:0000313" key="3">
    <source>
        <dbReference type="EMBL" id="OSS44447.1"/>
    </source>
</evidence>
<evidence type="ECO:0000256" key="1">
    <source>
        <dbReference type="SAM" id="MobiDB-lite"/>
    </source>
</evidence>
<dbReference type="Proteomes" id="UP000193240">
    <property type="component" value="Unassembled WGS sequence"/>
</dbReference>
<dbReference type="AlphaFoldDB" id="A0A1Y2LMN8"/>
<feature type="region of interest" description="Disordered" evidence="1">
    <location>
        <begin position="22"/>
        <end position="83"/>
    </location>
</feature>
<feature type="compositionally biased region" description="Polar residues" evidence="1">
    <location>
        <begin position="187"/>
        <end position="196"/>
    </location>
</feature>
<sequence length="447" mass="45546">MLLPPELLTVIFLSSLTAARAQSDSASAATAQSGLPPVDITPTSAPPASSSGGSNNLAPVPVDASTEEAQPTEDVYPCDLPDPPDWCNPPDFWHPEVSVTGWDDWGEWNNDGIGGGGQGIAPTTTLSDLVEQTPIVITTMTPTVIEIRTSVLPYSHTLHGDALTPVPAPVSTVDSPAGEQDIPTQAAVVQTPPQSRSPDETSHQRKVSILPTPQSPAPGSVAAGRQSGQPEVNTALQQTVSSGNNLLDDIIAQLGATGSDAQSPAPIFSDVEASGEHKNHEPQFAVSTDPAEAQQGDQARTGAAMPGLITQGSSIASAHDSVTDSNQITLGSVILTLTPGLSTSLGTGTSATLIAIQTDSASHTIIVISSRGTAITATMTVAPSTMTLSKNGFESSITGDASGGVPTSLRRVPAATTSSAAAANKWEAGSSKFSRFAFGILGIVLVS</sequence>
<organism evidence="3 4">
    <name type="scientific">Epicoccum nigrum</name>
    <name type="common">Soil fungus</name>
    <name type="synonym">Epicoccum purpurascens</name>
    <dbReference type="NCBI Taxonomy" id="105696"/>
    <lineage>
        <taxon>Eukaryota</taxon>
        <taxon>Fungi</taxon>
        <taxon>Dikarya</taxon>
        <taxon>Ascomycota</taxon>
        <taxon>Pezizomycotina</taxon>
        <taxon>Dothideomycetes</taxon>
        <taxon>Pleosporomycetidae</taxon>
        <taxon>Pleosporales</taxon>
        <taxon>Pleosporineae</taxon>
        <taxon>Didymellaceae</taxon>
        <taxon>Epicoccum</taxon>
    </lineage>
</organism>
<feature type="region of interest" description="Disordered" evidence="1">
    <location>
        <begin position="161"/>
        <end position="180"/>
    </location>
</feature>
<proteinExistence type="predicted"/>
<evidence type="ECO:0000313" key="4">
    <source>
        <dbReference type="Proteomes" id="UP000193240"/>
    </source>
</evidence>
<accession>A0A1Y2LMN8</accession>
<feature type="region of interest" description="Disordered" evidence="1">
    <location>
        <begin position="186"/>
        <end position="231"/>
    </location>
</feature>
<protein>
    <submittedName>
        <fullName evidence="3">Uncharacterized protein</fullName>
    </submittedName>
</protein>